<evidence type="ECO:0000313" key="4">
    <source>
        <dbReference type="Proteomes" id="UP000245489"/>
    </source>
</evidence>
<gene>
    <name evidence="3" type="ORF">LV89_04370</name>
</gene>
<dbReference type="RefSeq" id="WP_109745029.1">
    <property type="nucleotide sequence ID" value="NZ_QGGO01000035.1"/>
</dbReference>
<feature type="region of interest" description="Disordered" evidence="1">
    <location>
        <begin position="157"/>
        <end position="202"/>
    </location>
</feature>
<sequence length="202" mass="23712">MKPYLFLLFVLFFSKSFAQNITTAEEQEAIKQAINTEAKYFYARNLEKWTNCYRQTPQTYWALVEKDRVSQKDGWDNINTFVANYFKENSKAVKCTFKRDNYNFRKVNPTYIWLTFDQTKTTNGKKEASKETRILELIKGEWKIVNATGFVTSFDKTAKTEESTKEKSKKEEGVKDKKEETTKTKKEESGKDKKSKDTKKAS</sequence>
<protein>
    <recommendedName>
        <fullName evidence="5">SnoaL-like protein</fullName>
    </recommendedName>
</protein>
<dbReference type="Proteomes" id="UP000245489">
    <property type="component" value="Unassembled WGS sequence"/>
</dbReference>
<name>A0A316DHT3_9BACT</name>
<feature type="chain" id="PRO_5016382447" description="SnoaL-like protein" evidence="2">
    <location>
        <begin position="19"/>
        <end position="202"/>
    </location>
</feature>
<keyword evidence="4" id="KW-1185">Reference proteome</keyword>
<keyword evidence="2" id="KW-0732">Signal</keyword>
<dbReference type="Gene3D" id="3.10.450.50">
    <property type="match status" value="1"/>
</dbReference>
<accession>A0A316DHT3</accession>
<comment type="caution">
    <text evidence="3">The sequence shown here is derived from an EMBL/GenBank/DDBJ whole genome shotgun (WGS) entry which is preliminary data.</text>
</comment>
<evidence type="ECO:0008006" key="5">
    <source>
        <dbReference type="Google" id="ProtNLM"/>
    </source>
</evidence>
<dbReference type="OrthoDB" id="8432779at2"/>
<reference evidence="3 4" key="1">
    <citation type="submission" date="2018-05" db="EMBL/GenBank/DDBJ databases">
        <title>Genomic Encyclopedia of Archaeal and Bacterial Type Strains, Phase II (KMG-II): from individual species to whole genera.</title>
        <authorList>
            <person name="Goeker M."/>
        </authorList>
    </citation>
    <scope>NUCLEOTIDE SEQUENCE [LARGE SCALE GENOMIC DNA]</scope>
    <source>
        <strain evidence="3 4">DSM 22214</strain>
    </source>
</reference>
<dbReference type="AlphaFoldDB" id="A0A316DHT3"/>
<dbReference type="SUPFAM" id="SSF54427">
    <property type="entry name" value="NTF2-like"/>
    <property type="match status" value="1"/>
</dbReference>
<organism evidence="3 4">
    <name type="scientific">Arcicella aurantiaca</name>
    <dbReference type="NCBI Taxonomy" id="591202"/>
    <lineage>
        <taxon>Bacteria</taxon>
        <taxon>Pseudomonadati</taxon>
        <taxon>Bacteroidota</taxon>
        <taxon>Cytophagia</taxon>
        <taxon>Cytophagales</taxon>
        <taxon>Flectobacillaceae</taxon>
        <taxon>Arcicella</taxon>
    </lineage>
</organism>
<dbReference type="EMBL" id="QGGO01000035">
    <property type="protein sequence ID" value="PWK17455.1"/>
    <property type="molecule type" value="Genomic_DNA"/>
</dbReference>
<dbReference type="InterPro" id="IPR032710">
    <property type="entry name" value="NTF2-like_dom_sf"/>
</dbReference>
<evidence type="ECO:0000256" key="2">
    <source>
        <dbReference type="SAM" id="SignalP"/>
    </source>
</evidence>
<proteinExistence type="predicted"/>
<feature type="signal peptide" evidence="2">
    <location>
        <begin position="1"/>
        <end position="18"/>
    </location>
</feature>
<evidence type="ECO:0000256" key="1">
    <source>
        <dbReference type="SAM" id="MobiDB-lite"/>
    </source>
</evidence>
<evidence type="ECO:0000313" key="3">
    <source>
        <dbReference type="EMBL" id="PWK17455.1"/>
    </source>
</evidence>